<comment type="similarity">
    <text evidence="7">Belongs to the chloroperoxidase family.</text>
</comment>
<dbReference type="Gene3D" id="1.10.489.10">
    <property type="entry name" value="Chloroperoxidase-like"/>
    <property type="match status" value="1"/>
</dbReference>
<dbReference type="PANTHER" id="PTHR33577:SF16">
    <property type="entry name" value="HEME HALOPEROXIDASE FAMILY PROFILE DOMAIN-CONTAINING PROTEIN"/>
    <property type="match status" value="1"/>
</dbReference>
<evidence type="ECO:0000313" key="10">
    <source>
        <dbReference type="EMBL" id="KZV89122.1"/>
    </source>
</evidence>
<proteinExistence type="inferred from homology"/>
<dbReference type="GO" id="GO:0004601">
    <property type="term" value="F:peroxidase activity"/>
    <property type="evidence" value="ECO:0007669"/>
    <property type="project" value="UniProtKB-KW"/>
</dbReference>
<dbReference type="Pfam" id="PF01328">
    <property type="entry name" value="Peroxidase_2"/>
    <property type="match status" value="1"/>
</dbReference>
<evidence type="ECO:0000256" key="3">
    <source>
        <dbReference type="ARBA" id="ARBA00022617"/>
    </source>
</evidence>
<evidence type="ECO:0000259" key="9">
    <source>
        <dbReference type="PROSITE" id="PS51405"/>
    </source>
</evidence>
<dbReference type="SUPFAM" id="SSF47571">
    <property type="entry name" value="Cloroperoxidase"/>
    <property type="match status" value="1"/>
</dbReference>
<evidence type="ECO:0000256" key="2">
    <source>
        <dbReference type="ARBA" id="ARBA00022559"/>
    </source>
</evidence>
<sequence length="375" mass="40684">MFLSVQFTILALQLANVLAVALNPYDSLAGLTRDEVDAFARTVKVVGGQPAPAPIADTSMKLVNDAAHPWMPLTADQQRGPCPGLNALASHGWLPRSGVATPGEIVTAVQNGFNMEYNRALLVTYAAFLVNGNLLTNLMSIGGISRLTGPAPPAPALASGLNTHGTFEGDASLSRSDAALGDNHSFNETLFQQIIDISNKVGGGRYNVSAAAEVRFQRFQQSVAENPGFFFSTPRFNTAFIETVFPIVFFIDGRSTDPGLDLDVMRDFFQNSRMPPDFHRRGTPSGGSDEELDFVMAAHDYVPGFNNGTVNSFTFDPNFMGTQTDTLCALYEKFVNTTMELYPSPQGDLRDAINTNLDNFFIPVSTRCTQIFPFP</sequence>
<keyword evidence="3" id="KW-0349">Heme</keyword>
<dbReference type="InterPro" id="IPR000028">
    <property type="entry name" value="Chloroperoxidase"/>
</dbReference>
<dbReference type="EMBL" id="KV426081">
    <property type="protein sequence ID" value="KZV89122.1"/>
    <property type="molecule type" value="Genomic_DNA"/>
</dbReference>
<reference evidence="10 11" key="1">
    <citation type="journal article" date="2016" name="Mol. Biol. Evol.">
        <title>Comparative Genomics of Early-Diverging Mushroom-Forming Fungi Provides Insights into the Origins of Lignocellulose Decay Capabilities.</title>
        <authorList>
            <person name="Nagy L.G."/>
            <person name="Riley R."/>
            <person name="Tritt A."/>
            <person name="Adam C."/>
            <person name="Daum C."/>
            <person name="Floudas D."/>
            <person name="Sun H."/>
            <person name="Yadav J.S."/>
            <person name="Pangilinan J."/>
            <person name="Larsson K.H."/>
            <person name="Matsuura K."/>
            <person name="Barry K."/>
            <person name="Labutti K."/>
            <person name="Kuo R."/>
            <person name="Ohm R.A."/>
            <person name="Bhattacharya S.S."/>
            <person name="Shirouzu T."/>
            <person name="Yoshinaga Y."/>
            <person name="Martin F.M."/>
            <person name="Grigoriev I.V."/>
            <person name="Hibbett D.S."/>
        </authorList>
    </citation>
    <scope>NUCLEOTIDE SEQUENCE [LARGE SCALE GENOMIC DNA]</scope>
    <source>
        <strain evidence="10 11">HHB12029</strain>
    </source>
</reference>
<feature type="domain" description="Heme haloperoxidase family profile" evidence="9">
    <location>
        <begin position="66"/>
        <end position="303"/>
    </location>
</feature>
<keyword evidence="8" id="KW-0732">Signal</keyword>
<gene>
    <name evidence="10" type="ORF">EXIGLDRAFT_678256</name>
</gene>
<evidence type="ECO:0000256" key="4">
    <source>
        <dbReference type="ARBA" id="ARBA00022723"/>
    </source>
</evidence>
<evidence type="ECO:0000256" key="5">
    <source>
        <dbReference type="ARBA" id="ARBA00023002"/>
    </source>
</evidence>
<dbReference type="GO" id="GO:0046872">
    <property type="term" value="F:metal ion binding"/>
    <property type="evidence" value="ECO:0007669"/>
    <property type="project" value="UniProtKB-KW"/>
</dbReference>
<dbReference type="PANTHER" id="PTHR33577">
    <property type="entry name" value="STERIGMATOCYSTIN BIOSYNTHESIS PEROXIDASE STCC-RELATED"/>
    <property type="match status" value="1"/>
</dbReference>
<organism evidence="10 11">
    <name type="scientific">Exidia glandulosa HHB12029</name>
    <dbReference type="NCBI Taxonomy" id="1314781"/>
    <lineage>
        <taxon>Eukaryota</taxon>
        <taxon>Fungi</taxon>
        <taxon>Dikarya</taxon>
        <taxon>Basidiomycota</taxon>
        <taxon>Agaricomycotina</taxon>
        <taxon>Agaricomycetes</taxon>
        <taxon>Auriculariales</taxon>
        <taxon>Exidiaceae</taxon>
        <taxon>Exidia</taxon>
    </lineage>
</organism>
<evidence type="ECO:0000256" key="7">
    <source>
        <dbReference type="ARBA" id="ARBA00025795"/>
    </source>
</evidence>
<dbReference type="OrthoDB" id="2542103at2759"/>
<keyword evidence="5" id="KW-0560">Oxidoreductase</keyword>
<comment type="cofactor">
    <cofactor evidence="1">
        <name>heme b</name>
        <dbReference type="ChEBI" id="CHEBI:60344"/>
    </cofactor>
</comment>
<dbReference type="InParanoid" id="A0A165FK22"/>
<evidence type="ECO:0000313" key="11">
    <source>
        <dbReference type="Proteomes" id="UP000077266"/>
    </source>
</evidence>
<keyword evidence="11" id="KW-1185">Reference proteome</keyword>
<dbReference type="PROSITE" id="PS51405">
    <property type="entry name" value="HEME_HALOPEROXIDASE"/>
    <property type="match status" value="1"/>
</dbReference>
<dbReference type="Proteomes" id="UP000077266">
    <property type="component" value="Unassembled WGS sequence"/>
</dbReference>
<protein>
    <submittedName>
        <fullName evidence="10">Cloroperoxidase</fullName>
    </submittedName>
</protein>
<accession>A0A165FK22</accession>
<dbReference type="InterPro" id="IPR036851">
    <property type="entry name" value="Chloroperoxidase-like_sf"/>
</dbReference>
<keyword evidence="6" id="KW-0408">Iron</keyword>
<feature type="signal peptide" evidence="8">
    <location>
        <begin position="1"/>
        <end position="19"/>
    </location>
</feature>
<name>A0A165FK22_EXIGL</name>
<evidence type="ECO:0000256" key="1">
    <source>
        <dbReference type="ARBA" id="ARBA00001970"/>
    </source>
</evidence>
<evidence type="ECO:0000256" key="6">
    <source>
        <dbReference type="ARBA" id="ARBA00023004"/>
    </source>
</evidence>
<feature type="chain" id="PRO_5007857826" evidence="8">
    <location>
        <begin position="20"/>
        <end position="375"/>
    </location>
</feature>
<keyword evidence="2 10" id="KW-0575">Peroxidase</keyword>
<dbReference type="AlphaFoldDB" id="A0A165FK22"/>
<keyword evidence="4" id="KW-0479">Metal-binding</keyword>
<evidence type="ECO:0000256" key="8">
    <source>
        <dbReference type="SAM" id="SignalP"/>
    </source>
</evidence>